<keyword evidence="1" id="KW-0732">Signal</keyword>
<dbReference type="Proteomes" id="UP000186406">
    <property type="component" value="Unassembled WGS sequence"/>
</dbReference>
<proteinExistence type="predicted"/>
<dbReference type="InterPro" id="IPR029033">
    <property type="entry name" value="His_PPase_superfam"/>
</dbReference>
<evidence type="ECO:0000313" key="2">
    <source>
        <dbReference type="EMBL" id="SHO66278.1"/>
    </source>
</evidence>
<feature type="chain" id="PRO_5012884532" evidence="1">
    <location>
        <begin position="26"/>
        <end position="238"/>
    </location>
</feature>
<reference evidence="2 3" key="1">
    <citation type="submission" date="2016-12" db="EMBL/GenBank/DDBJ databases">
        <authorList>
            <person name="Song W.-J."/>
            <person name="Kurnit D.M."/>
        </authorList>
    </citation>
    <scope>NUCLEOTIDE SEQUENCE [LARGE SCALE GENOMIC DNA]</scope>
    <source>
        <strain evidence="2 3">DSM 19599</strain>
    </source>
</reference>
<evidence type="ECO:0000313" key="3">
    <source>
        <dbReference type="Proteomes" id="UP000186406"/>
    </source>
</evidence>
<dbReference type="AlphaFoldDB" id="A0A1M7ZN00"/>
<evidence type="ECO:0000256" key="1">
    <source>
        <dbReference type="SAM" id="SignalP"/>
    </source>
</evidence>
<protein>
    <submittedName>
        <fullName evidence="2">Broad specificity phosphatase PhoE</fullName>
    </submittedName>
</protein>
<sequence length="238" mass="26545">MILLRAGLFSLAMLLIAAFSAEVAAAPARVIILRHGEKGGGETLCSVGKERAEALAAQYLGKVDGASLLFDRPPAAFLAMTLHTLETATPIVDAWDMDLKTDPLMLEPAKNDHSFNAKLNLMNQRVANDLLTNPKWHGKTVVLVWEHYHIASEELESQFPGEQVTLRQLLHLDQLPDVPKTWPNPNYDYFWILHYDRPDATVPSSFRMMKQVFTAPYNNLPMNDWGQPENLPPGSGCT</sequence>
<dbReference type="RefSeq" id="WP_244530894.1">
    <property type="nucleotide sequence ID" value="NZ_FRXO01000005.1"/>
</dbReference>
<dbReference type="EMBL" id="FRXO01000005">
    <property type="protein sequence ID" value="SHO66278.1"/>
    <property type="molecule type" value="Genomic_DNA"/>
</dbReference>
<name>A0A1M7ZN00_9HYPH</name>
<gene>
    <name evidence="2" type="ORF">SAMN02745172_02933</name>
</gene>
<keyword evidence="3" id="KW-1185">Reference proteome</keyword>
<organism evidence="2 3">
    <name type="scientific">Pseudoxanthobacter soli DSM 19599</name>
    <dbReference type="NCBI Taxonomy" id="1123029"/>
    <lineage>
        <taxon>Bacteria</taxon>
        <taxon>Pseudomonadati</taxon>
        <taxon>Pseudomonadota</taxon>
        <taxon>Alphaproteobacteria</taxon>
        <taxon>Hyphomicrobiales</taxon>
        <taxon>Segnochrobactraceae</taxon>
        <taxon>Pseudoxanthobacter</taxon>
    </lineage>
</organism>
<feature type="signal peptide" evidence="1">
    <location>
        <begin position="1"/>
        <end position="25"/>
    </location>
</feature>
<dbReference type="STRING" id="1123029.SAMN02745172_02933"/>
<dbReference type="SUPFAM" id="SSF53254">
    <property type="entry name" value="Phosphoglycerate mutase-like"/>
    <property type="match status" value="1"/>
</dbReference>
<accession>A0A1M7ZN00</accession>